<evidence type="ECO:0008006" key="7">
    <source>
        <dbReference type="Google" id="ProtNLM"/>
    </source>
</evidence>
<proteinExistence type="predicted"/>
<feature type="compositionally biased region" description="Low complexity" evidence="4">
    <location>
        <begin position="469"/>
        <end position="511"/>
    </location>
</feature>
<keyword evidence="6" id="KW-1185">Reference proteome</keyword>
<evidence type="ECO:0000313" key="5">
    <source>
        <dbReference type="EMBL" id="OUC75570.1"/>
    </source>
</evidence>
<evidence type="ECO:0000313" key="6">
    <source>
        <dbReference type="Proteomes" id="UP000194632"/>
    </source>
</evidence>
<dbReference type="Gene3D" id="3.30.420.40">
    <property type="match status" value="2"/>
</dbReference>
<evidence type="ECO:0000256" key="4">
    <source>
        <dbReference type="SAM" id="MobiDB-lite"/>
    </source>
</evidence>
<keyword evidence="2" id="KW-0067">ATP-binding</keyword>
<dbReference type="InterPro" id="IPR043129">
    <property type="entry name" value="ATPase_NBD"/>
</dbReference>
<dbReference type="InterPro" id="IPR013126">
    <property type="entry name" value="Hsp_70_fam"/>
</dbReference>
<dbReference type="GO" id="GO:0005524">
    <property type="term" value="F:ATP binding"/>
    <property type="evidence" value="ECO:0007669"/>
    <property type="project" value="UniProtKB-KW"/>
</dbReference>
<dbReference type="RefSeq" id="WP_086537924.1">
    <property type="nucleotide sequence ID" value="NZ_NGFO01000066.1"/>
</dbReference>
<reference evidence="5 6" key="1">
    <citation type="submission" date="2017-05" db="EMBL/GenBank/DDBJ databases">
        <title>Biotechnological potential of actinobacteria isolated from South African environments.</title>
        <authorList>
            <person name="Le Roes-Hill M."/>
            <person name="Prins A."/>
            <person name="Durrell K.A."/>
        </authorList>
    </citation>
    <scope>NUCLEOTIDE SEQUENCE [LARGE SCALE GENOMIC DNA]</scope>
    <source>
        <strain evidence="5">BS2</strain>
    </source>
</reference>
<protein>
    <recommendedName>
        <fullName evidence="7">Molecular chaperone</fullName>
    </recommendedName>
</protein>
<dbReference type="OrthoDB" id="5173286at2"/>
<organism evidence="5 6">
    <name type="scientific">Gordonia lacunae</name>
    <dbReference type="NCBI Taxonomy" id="417102"/>
    <lineage>
        <taxon>Bacteria</taxon>
        <taxon>Bacillati</taxon>
        <taxon>Actinomycetota</taxon>
        <taxon>Actinomycetes</taxon>
        <taxon>Mycobacteriales</taxon>
        <taxon>Gordoniaceae</taxon>
        <taxon>Gordonia</taxon>
    </lineage>
</organism>
<dbReference type="Pfam" id="PF00012">
    <property type="entry name" value="HSP70"/>
    <property type="match status" value="1"/>
</dbReference>
<dbReference type="Proteomes" id="UP000194632">
    <property type="component" value="Unassembled WGS sequence"/>
</dbReference>
<feature type="compositionally biased region" description="Low complexity" evidence="4">
    <location>
        <begin position="432"/>
        <end position="449"/>
    </location>
</feature>
<comment type="caution">
    <text evidence="5">The sequence shown here is derived from an EMBL/GenBank/DDBJ whole genome shotgun (WGS) entry which is preliminary data.</text>
</comment>
<accession>A0A243Q2S6</accession>
<dbReference type="PANTHER" id="PTHR42749">
    <property type="entry name" value="CELL SHAPE-DETERMINING PROTEIN MREB"/>
    <property type="match status" value="1"/>
</dbReference>
<evidence type="ECO:0000256" key="1">
    <source>
        <dbReference type="ARBA" id="ARBA00022741"/>
    </source>
</evidence>
<dbReference type="GO" id="GO:0140662">
    <property type="term" value="F:ATP-dependent protein folding chaperone"/>
    <property type="evidence" value="ECO:0007669"/>
    <property type="project" value="InterPro"/>
</dbReference>
<feature type="compositionally biased region" description="Gly residues" evidence="4">
    <location>
        <begin position="543"/>
        <end position="560"/>
    </location>
</feature>
<gene>
    <name evidence="5" type="ORF">CA982_25875</name>
</gene>
<evidence type="ECO:0000256" key="2">
    <source>
        <dbReference type="ARBA" id="ARBA00022840"/>
    </source>
</evidence>
<sequence>MAIGIGVKIGTANSVAVAASEHSWEGAVSVETSALVDADDFLGRVGDPVPMLDDHGRTIAAAEIYAHAVAALLAQLDLGMNQTDPTRFDDAHLSVVFPDTWTDQAVDEARAALAAHPDAVPAESTTWVPESRATLAAAEHAEGAFGDGTVVVCDLGATGVTVSVLTTGADPVPVGRPVRLDTVSGNEFDRLVLAHTLRVTGADAEVESGLADPQRSGAILDDVNRLRADCRRAKESLSVDTDTVVDVRVGDVRTEARVVRDDIEDLLRAPILESVALVREALAASAAGLDTSGPAAAGMNPAGATAVLLGGGGAAIPLVTEMLSSTLRLPVVGDPDPASASAAGGALMAGAALAAHRSAIAPVASTAAIVSAAPDERPLREIVPAPSTPVTEPAPRLSRRKRGTLITLGAAALALVTATGLSVGTGLVGSVGESTPPPAGAATTTATSSQNPGGGPGTSVAGARPGTSAAPVTGAGTRAPGAGTGTPGRAATNTPTGGAPAPGTSPGRTAPAPAPAPAAPSVPSAPGTPSAPSQPEPEAPDPGTGGGSGGGGVTPGGVLEGPGRVLDGTGQIVCGVTGVIGVDC</sequence>
<name>A0A243Q2S6_9ACTN</name>
<dbReference type="SUPFAM" id="SSF53067">
    <property type="entry name" value="Actin-like ATPase domain"/>
    <property type="match status" value="1"/>
</dbReference>
<evidence type="ECO:0000256" key="3">
    <source>
        <dbReference type="ARBA" id="ARBA00023186"/>
    </source>
</evidence>
<feature type="compositionally biased region" description="Low complexity" evidence="4">
    <location>
        <begin position="521"/>
        <end position="531"/>
    </location>
</feature>
<feature type="region of interest" description="Disordered" evidence="4">
    <location>
        <begin position="432"/>
        <end position="569"/>
    </location>
</feature>
<keyword evidence="3" id="KW-0143">Chaperone</keyword>
<dbReference type="STRING" id="417102.CA982_25875"/>
<keyword evidence="1" id="KW-0547">Nucleotide-binding</keyword>
<dbReference type="EMBL" id="NGFO01000066">
    <property type="protein sequence ID" value="OUC75570.1"/>
    <property type="molecule type" value="Genomic_DNA"/>
</dbReference>
<dbReference type="PANTHER" id="PTHR42749:SF1">
    <property type="entry name" value="CELL SHAPE-DETERMINING PROTEIN MREB"/>
    <property type="match status" value="1"/>
</dbReference>
<dbReference type="AlphaFoldDB" id="A0A243Q2S6"/>
<dbReference type="Gene3D" id="3.90.640.10">
    <property type="entry name" value="Actin, Chain A, domain 4"/>
    <property type="match status" value="1"/>
</dbReference>